<gene>
    <name evidence="5" type="ORF">SAMN05216290_2174</name>
</gene>
<feature type="domain" description="Purple acid phosphatase N-terminal" evidence="4">
    <location>
        <begin position="30"/>
        <end position="110"/>
    </location>
</feature>
<name>A0A1I0QB08_9BACT</name>
<dbReference type="GeneID" id="99986881"/>
<keyword evidence="1 2" id="KW-0732">Signal</keyword>
<evidence type="ECO:0000256" key="2">
    <source>
        <dbReference type="SAM" id="SignalP"/>
    </source>
</evidence>
<dbReference type="SUPFAM" id="SSF56300">
    <property type="entry name" value="Metallo-dependent phosphatases"/>
    <property type="match status" value="1"/>
</dbReference>
<keyword evidence="6" id="KW-1185">Reference proteome</keyword>
<dbReference type="Gene3D" id="3.60.21.10">
    <property type="match status" value="1"/>
</dbReference>
<dbReference type="InterPro" id="IPR039331">
    <property type="entry name" value="PAPs-like"/>
</dbReference>
<dbReference type="STRING" id="1267423.SAMN05216290_2174"/>
<dbReference type="PANTHER" id="PTHR22953">
    <property type="entry name" value="ACID PHOSPHATASE RELATED"/>
    <property type="match status" value="1"/>
</dbReference>
<dbReference type="Pfam" id="PF16656">
    <property type="entry name" value="Pur_ac_phosph_N"/>
    <property type="match status" value="1"/>
</dbReference>
<dbReference type="GO" id="GO:0003993">
    <property type="term" value="F:acid phosphatase activity"/>
    <property type="evidence" value="ECO:0007669"/>
    <property type="project" value="InterPro"/>
</dbReference>
<accession>A0A1I0QB08</accession>
<dbReference type="RefSeq" id="WP_090258606.1">
    <property type="nucleotide sequence ID" value="NZ_FOIR01000002.1"/>
</dbReference>
<feature type="chain" id="PRO_5011721289" evidence="2">
    <location>
        <begin position="20"/>
        <end position="528"/>
    </location>
</feature>
<evidence type="ECO:0000313" key="5">
    <source>
        <dbReference type="EMBL" id="SEW24216.1"/>
    </source>
</evidence>
<dbReference type="GO" id="GO:0046872">
    <property type="term" value="F:metal ion binding"/>
    <property type="evidence" value="ECO:0007669"/>
    <property type="project" value="InterPro"/>
</dbReference>
<dbReference type="SUPFAM" id="SSF49363">
    <property type="entry name" value="Purple acid phosphatase, N-terminal domain"/>
    <property type="match status" value="1"/>
</dbReference>
<feature type="signal peptide" evidence="2">
    <location>
        <begin position="1"/>
        <end position="19"/>
    </location>
</feature>
<dbReference type="InterPro" id="IPR029052">
    <property type="entry name" value="Metallo-depent_PP-like"/>
</dbReference>
<evidence type="ECO:0000259" key="3">
    <source>
        <dbReference type="Pfam" id="PF00149"/>
    </source>
</evidence>
<dbReference type="Gene3D" id="2.60.40.380">
    <property type="entry name" value="Purple acid phosphatase-like, N-terminal"/>
    <property type="match status" value="1"/>
</dbReference>
<reference evidence="6" key="1">
    <citation type="submission" date="2016-10" db="EMBL/GenBank/DDBJ databases">
        <authorList>
            <person name="Varghese N."/>
            <person name="Submissions S."/>
        </authorList>
    </citation>
    <scope>NUCLEOTIDE SEQUENCE [LARGE SCALE GENOMIC DNA]</scope>
    <source>
        <strain evidence="6">CGMCC 1.12402</strain>
    </source>
</reference>
<dbReference type="InterPro" id="IPR013783">
    <property type="entry name" value="Ig-like_fold"/>
</dbReference>
<dbReference type="InterPro" id="IPR003961">
    <property type="entry name" value="FN3_dom"/>
</dbReference>
<proteinExistence type="predicted"/>
<organism evidence="5 6">
    <name type="scientific">Roseivirga pacifica</name>
    <dbReference type="NCBI Taxonomy" id="1267423"/>
    <lineage>
        <taxon>Bacteria</taxon>
        <taxon>Pseudomonadati</taxon>
        <taxon>Bacteroidota</taxon>
        <taxon>Cytophagia</taxon>
        <taxon>Cytophagales</taxon>
        <taxon>Roseivirgaceae</taxon>
        <taxon>Roseivirga</taxon>
    </lineage>
</organism>
<dbReference type="InterPro" id="IPR015914">
    <property type="entry name" value="PAPs_N"/>
</dbReference>
<dbReference type="CDD" id="cd00063">
    <property type="entry name" value="FN3"/>
    <property type="match status" value="2"/>
</dbReference>
<dbReference type="AlphaFoldDB" id="A0A1I0QB08"/>
<dbReference type="InterPro" id="IPR004843">
    <property type="entry name" value="Calcineurin-like_PHP"/>
</dbReference>
<feature type="domain" description="Calcineurin-like phosphoesterase" evidence="3">
    <location>
        <begin position="126"/>
        <end position="324"/>
    </location>
</feature>
<protein>
    <submittedName>
        <fullName evidence="5">Purple acid Phosphatase, N-terminal domain</fullName>
    </submittedName>
</protein>
<dbReference type="OrthoDB" id="9809781at2"/>
<dbReference type="InterPro" id="IPR036116">
    <property type="entry name" value="FN3_sf"/>
</dbReference>
<dbReference type="Proteomes" id="UP000199437">
    <property type="component" value="Unassembled WGS sequence"/>
</dbReference>
<dbReference type="InterPro" id="IPR008963">
    <property type="entry name" value="Purple_acid_Pase-like_N"/>
</dbReference>
<dbReference type="SUPFAM" id="SSF49265">
    <property type="entry name" value="Fibronectin type III"/>
    <property type="match status" value="1"/>
</dbReference>
<evidence type="ECO:0000259" key="4">
    <source>
        <dbReference type="Pfam" id="PF16656"/>
    </source>
</evidence>
<dbReference type="Gene3D" id="2.60.40.10">
    <property type="entry name" value="Immunoglobulins"/>
    <property type="match status" value="1"/>
</dbReference>
<evidence type="ECO:0000313" key="6">
    <source>
        <dbReference type="Proteomes" id="UP000199437"/>
    </source>
</evidence>
<evidence type="ECO:0000256" key="1">
    <source>
        <dbReference type="ARBA" id="ARBA00022729"/>
    </source>
</evidence>
<sequence>MFARITFLAAMLCAFSALAQQPTFIVKPYLQDAEPNSIVIKWETSANEESIVEWGETAKLGQKTTGKAEGVNFTESRLHEVRLTGLKRLTTYYYRVQTGKLKSDIYQFKTPPFAKDNQSFNMVSMSDMQIDSNQPDKFLEVVNDGILAYMKKQYGGEVPDNLALVMIPGDLVSRGSEYTHWNDHFFRPAQQLFAQVPVYPVLGNHEDNSLFYFKYFTLPENGTPAYAEHWWYKDYGNTRIIGLDSNDKYRDMGAQKSWLRRLLNETAKNDDIDFVFAQLHHPHKSELWIPGETDFTGEVVKMLEDFSTKTGKPSVHMFGHTHGYSRGQSRDHKHLWINVASAGGAIDNWGEFEGRDYAEFSRSDDDYGFVMVEVDANEENPSFTVKRISRGNLANPKDNVLTDSVTVFKMNALPNAPQITYPANESVDITGLTVKASQFESQMVNAFHAASNWQISTIPDFKTTIVDSWKQFENWYYNENRQAGDDLTDELIMRRLHPNTTYYVRVRYRDQHLNWSDWSEVVEFKTKD</sequence>
<dbReference type="PANTHER" id="PTHR22953:SF153">
    <property type="entry name" value="PURPLE ACID PHOSPHATASE"/>
    <property type="match status" value="1"/>
</dbReference>
<dbReference type="Pfam" id="PF00149">
    <property type="entry name" value="Metallophos"/>
    <property type="match status" value="1"/>
</dbReference>
<dbReference type="EMBL" id="FOIR01000002">
    <property type="protein sequence ID" value="SEW24216.1"/>
    <property type="molecule type" value="Genomic_DNA"/>
</dbReference>